<reference evidence="5" key="1">
    <citation type="submission" date="2022-02" db="EMBL/GenBank/DDBJ databases">
        <authorList>
            <person name="Henning P.M."/>
            <person name="McCubbin A.G."/>
            <person name="Shore J.S."/>
        </authorList>
    </citation>
    <scope>NUCLEOTIDE SEQUENCE</scope>
    <source>
        <strain evidence="5">F60SS</strain>
        <tissue evidence="5">Leaves</tissue>
    </source>
</reference>
<dbReference type="GO" id="GO:0032259">
    <property type="term" value="P:methylation"/>
    <property type="evidence" value="ECO:0007669"/>
    <property type="project" value="UniProtKB-KW"/>
</dbReference>
<reference evidence="5" key="2">
    <citation type="journal article" date="2023" name="Plants (Basel)">
        <title>Annotation of the Turnera subulata (Passifloraceae) Draft Genome Reveals the S-Locus Evolved after the Divergence of Turneroideae from Passifloroideae in a Stepwise Manner.</title>
        <authorList>
            <person name="Henning P.M."/>
            <person name="Roalson E.H."/>
            <person name="Mir W."/>
            <person name="McCubbin A.G."/>
            <person name="Shore J.S."/>
        </authorList>
    </citation>
    <scope>NUCLEOTIDE SEQUENCE</scope>
    <source>
        <strain evidence="5">F60SS</strain>
    </source>
</reference>
<evidence type="ECO:0000256" key="2">
    <source>
        <dbReference type="ARBA" id="ARBA00022679"/>
    </source>
</evidence>
<dbReference type="OrthoDB" id="1523883at2759"/>
<dbReference type="PANTHER" id="PTHR31009">
    <property type="entry name" value="S-ADENOSYL-L-METHIONINE:CARBOXYL METHYLTRANSFERASE FAMILY PROTEIN"/>
    <property type="match status" value="1"/>
</dbReference>
<dbReference type="AlphaFoldDB" id="A0A9Q0J8X2"/>
<proteinExistence type="predicted"/>
<organism evidence="5 6">
    <name type="scientific">Turnera subulata</name>
    <dbReference type="NCBI Taxonomy" id="218843"/>
    <lineage>
        <taxon>Eukaryota</taxon>
        <taxon>Viridiplantae</taxon>
        <taxon>Streptophyta</taxon>
        <taxon>Embryophyta</taxon>
        <taxon>Tracheophyta</taxon>
        <taxon>Spermatophyta</taxon>
        <taxon>Magnoliopsida</taxon>
        <taxon>eudicotyledons</taxon>
        <taxon>Gunneridae</taxon>
        <taxon>Pentapetalae</taxon>
        <taxon>rosids</taxon>
        <taxon>fabids</taxon>
        <taxon>Malpighiales</taxon>
        <taxon>Passifloraceae</taxon>
        <taxon>Turnera</taxon>
    </lineage>
</organism>
<name>A0A9Q0J8X2_9ROSI</name>
<comment type="caution">
    <text evidence="5">The sequence shown here is derived from an EMBL/GenBank/DDBJ whole genome shotgun (WGS) entry which is preliminary data.</text>
</comment>
<dbReference type="Pfam" id="PF03492">
    <property type="entry name" value="Methyltransf_7"/>
    <property type="match status" value="1"/>
</dbReference>
<keyword evidence="4" id="KW-0460">Magnesium</keyword>
<feature type="non-terminal residue" evidence="5">
    <location>
        <position position="203"/>
    </location>
</feature>
<keyword evidence="1" id="KW-0489">Methyltransferase</keyword>
<evidence type="ECO:0000313" key="6">
    <source>
        <dbReference type="Proteomes" id="UP001141552"/>
    </source>
</evidence>
<dbReference type="GO" id="GO:0008168">
    <property type="term" value="F:methyltransferase activity"/>
    <property type="evidence" value="ECO:0007669"/>
    <property type="project" value="UniProtKB-KW"/>
</dbReference>
<keyword evidence="2" id="KW-0808">Transferase</keyword>
<accession>A0A9Q0J8X2</accession>
<dbReference type="InterPro" id="IPR029063">
    <property type="entry name" value="SAM-dependent_MTases_sf"/>
</dbReference>
<evidence type="ECO:0000256" key="3">
    <source>
        <dbReference type="ARBA" id="ARBA00022723"/>
    </source>
</evidence>
<dbReference type="GO" id="GO:0046872">
    <property type="term" value="F:metal ion binding"/>
    <property type="evidence" value="ECO:0007669"/>
    <property type="project" value="UniProtKB-KW"/>
</dbReference>
<keyword evidence="6" id="KW-1185">Reference proteome</keyword>
<dbReference type="Gene3D" id="3.40.50.150">
    <property type="entry name" value="Vaccinia Virus protein VP39"/>
    <property type="match status" value="1"/>
</dbReference>
<evidence type="ECO:0000256" key="4">
    <source>
        <dbReference type="ARBA" id="ARBA00022842"/>
    </source>
</evidence>
<evidence type="ECO:0008006" key="7">
    <source>
        <dbReference type="Google" id="ProtNLM"/>
    </source>
</evidence>
<dbReference type="EMBL" id="JAKUCV010005233">
    <property type="protein sequence ID" value="KAJ4831990.1"/>
    <property type="molecule type" value="Genomic_DNA"/>
</dbReference>
<dbReference type="Proteomes" id="UP001141552">
    <property type="component" value="Unassembled WGS sequence"/>
</dbReference>
<gene>
    <name evidence="5" type="ORF">Tsubulata_043522</name>
</gene>
<dbReference type="SUPFAM" id="SSF53335">
    <property type="entry name" value="S-adenosyl-L-methionine-dependent methyltransferases"/>
    <property type="match status" value="2"/>
</dbReference>
<dbReference type="Gene3D" id="1.10.1200.270">
    <property type="entry name" value="Methyltransferase, alpha-helical capping domain"/>
    <property type="match status" value="1"/>
</dbReference>
<evidence type="ECO:0000256" key="1">
    <source>
        <dbReference type="ARBA" id="ARBA00022603"/>
    </source>
</evidence>
<protein>
    <recommendedName>
        <fullName evidence="7">Jasmonate O-methyltransferase</fullName>
    </recommendedName>
</protein>
<dbReference type="InterPro" id="IPR042086">
    <property type="entry name" value="MeTrfase_capping"/>
</dbReference>
<dbReference type="InterPro" id="IPR005299">
    <property type="entry name" value="MeTrfase_7"/>
</dbReference>
<sequence>MEKHVISMARPIVEEAVAELLHQNLHADCLRMADLGCSSGPNALKAPALQFFLNDLSGNDFNTGFSLTNRVLFLSLQCLEVSMVDSFQTIPCILSILLIIPHIRDDFRWRVVLTIMGRKKGSFNIGWFEQYEINRDVNMEDGDKDLFYDKWARGKYVSKYMRAVTETLLASQFGAAIMDDLYHRLSLKVADYLKRGIALYHNL</sequence>
<keyword evidence="3" id="KW-0479">Metal-binding</keyword>
<evidence type="ECO:0000313" key="5">
    <source>
        <dbReference type="EMBL" id="KAJ4831990.1"/>
    </source>
</evidence>